<evidence type="ECO:0000313" key="2">
    <source>
        <dbReference type="EMBL" id="RSV05415.1"/>
    </source>
</evidence>
<dbReference type="GeneID" id="44131295"/>
<sequence>MTPPASLELYHRFVEIIDQAADTKNIYAVPEAAEAARMIGGEEPRTMSQRWNYIYTDGSGVELHVHARWWDSSKPFSIQPDIHVMRAELKGGALPMSHERRYET</sequence>
<reference evidence="1" key="1">
    <citation type="submission" date="2016-12" db="EMBL/GenBank/DDBJ databases">
        <title>Whole genome sequencing of Sphingomonas koreensis.</title>
        <authorList>
            <person name="Conlan S."/>
            <person name="Thomas P.J."/>
            <person name="Mullikin J."/>
            <person name="Palmore T.N."/>
            <person name="Frank K.M."/>
            <person name="Segre J.A."/>
        </authorList>
    </citation>
    <scope>NUCLEOTIDE SEQUENCE</scope>
    <source>
        <strain evidence="1">ABOJV</strain>
    </source>
</reference>
<dbReference type="AlphaFoldDB" id="A0A1L6J728"/>
<keyword evidence="3" id="KW-1185">Reference proteome</keyword>
<gene>
    <name evidence="1" type="ORF">BRX40_01870</name>
    <name evidence="2" type="ORF">CA257_05475</name>
</gene>
<reference evidence="3" key="2">
    <citation type="submission" date="2016-12" db="EMBL/GenBank/DDBJ databases">
        <title>Whole genome sequencing of Sphingomonas sp. ABOJV.</title>
        <authorList>
            <person name="Conlan S."/>
            <person name="Thomas P.J."/>
            <person name="Mullikin J."/>
            <person name="Palmore T.N."/>
            <person name="Frank K.M."/>
            <person name="Segre J.A."/>
        </authorList>
    </citation>
    <scope>NUCLEOTIDE SEQUENCE [LARGE SCALE GENOMIC DNA]</scope>
    <source>
        <strain evidence="3">ABOJV</strain>
    </source>
</reference>
<reference evidence="2 4" key="3">
    <citation type="submission" date="2018-07" db="EMBL/GenBank/DDBJ databases">
        <title>Genomic and Epidemiologic Investigation of an Indolent Hospital Outbreak.</title>
        <authorList>
            <person name="Johnson R.C."/>
            <person name="Deming C."/>
            <person name="Conlan S."/>
            <person name="Zellmer C.J."/>
            <person name="Michelin A.V."/>
            <person name="Lee-Lin S."/>
            <person name="Thomas P.J."/>
            <person name="Park M."/>
            <person name="Weingarten R.A."/>
            <person name="Less J."/>
            <person name="Dekker J.P."/>
            <person name="Frank K.M."/>
            <person name="Musser K.A."/>
            <person name="Mcquiston J.R."/>
            <person name="Henderson D.K."/>
            <person name="Lau A.F."/>
            <person name="Palmore T.N."/>
            <person name="Segre J.A."/>
        </authorList>
    </citation>
    <scope>NUCLEOTIDE SEQUENCE [LARGE SCALE GENOMIC DNA]</scope>
    <source>
        <strain evidence="2 4">SK-NIH.Env10_0317</strain>
    </source>
</reference>
<dbReference type="RefSeq" id="WP_075150487.1">
    <property type="nucleotide sequence ID" value="NZ_CP018820.1"/>
</dbReference>
<dbReference type="EMBL" id="CP018820">
    <property type="protein sequence ID" value="APR51340.1"/>
    <property type="molecule type" value="Genomic_DNA"/>
</dbReference>
<name>A0A1L6J728_9SPHN</name>
<protein>
    <submittedName>
        <fullName evidence="1">Uncharacterized protein</fullName>
    </submittedName>
</protein>
<dbReference type="OrthoDB" id="8481364at2"/>
<evidence type="ECO:0000313" key="4">
    <source>
        <dbReference type="Proteomes" id="UP000286681"/>
    </source>
</evidence>
<evidence type="ECO:0000313" key="3">
    <source>
        <dbReference type="Proteomes" id="UP000185161"/>
    </source>
</evidence>
<dbReference type="EMBL" id="QQWO01000004">
    <property type="protein sequence ID" value="RSV05415.1"/>
    <property type="molecule type" value="Genomic_DNA"/>
</dbReference>
<dbReference type="KEGG" id="skr:BRX40_01870"/>
<dbReference type="Proteomes" id="UP000185161">
    <property type="component" value="Chromosome"/>
</dbReference>
<evidence type="ECO:0000313" key="1">
    <source>
        <dbReference type="EMBL" id="APR51340.1"/>
    </source>
</evidence>
<accession>A0A1L6J728</accession>
<dbReference type="Proteomes" id="UP000286681">
    <property type="component" value="Unassembled WGS sequence"/>
</dbReference>
<organism evidence="1 3">
    <name type="scientific">Sphingomonas koreensis</name>
    <dbReference type="NCBI Taxonomy" id="93064"/>
    <lineage>
        <taxon>Bacteria</taxon>
        <taxon>Pseudomonadati</taxon>
        <taxon>Pseudomonadota</taxon>
        <taxon>Alphaproteobacteria</taxon>
        <taxon>Sphingomonadales</taxon>
        <taxon>Sphingomonadaceae</taxon>
        <taxon>Sphingomonas</taxon>
    </lineage>
</organism>
<proteinExistence type="predicted"/>